<dbReference type="InterPro" id="IPR022764">
    <property type="entry name" value="Peptidase_S54_rhomboid_dom"/>
</dbReference>
<feature type="transmembrane region" description="Helical" evidence="7">
    <location>
        <begin position="432"/>
        <end position="453"/>
    </location>
</feature>
<keyword evidence="4 7" id="KW-1133">Transmembrane helix</keyword>
<dbReference type="Pfam" id="PF01694">
    <property type="entry name" value="Rhomboid"/>
    <property type="match status" value="1"/>
</dbReference>
<protein>
    <recommendedName>
        <fullName evidence="8">Peptidase S54 rhomboid domain-containing protein</fullName>
    </recommendedName>
</protein>
<feature type="compositionally biased region" description="Low complexity" evidence="6">
    <location>
        <begin position="78"/>
        <end position="88"/>
    </location>
</feature>
<dbReference type="PANTHER" id="PTHR45840:SF2">
    <property type="entry name" value="PROTEIN RHOMBOID-RELATED"/>
    <property type="match status" value="1"/>
</dbReference>
<evidence type="ECO:0000256" key="2">
    <source>
        <dbReference type="ARBA" id="ARBA00009045"/>
    </source>
</evidence>
<dbReference type="SUPFAM" id="SSF144091">
    <property type="entry name" value="Rhomboid-like"/>
    <property type="match status" value="1"/>
</dbReference>
<feature type="transmembrane region" description="Helical" evidence="7">
    <location>
        <begin position="374"/>
        <end position="393"/>
    </location>
</feature>
<evidence type="ECO:0000313" key="9">
    <source>
        <dbReference type="EMBL" id="CAD8826662.1"/>
    </source>
</evidence>
<dbReference type="InterPro" id="IPR051739">
    <property type="entry name" value="Rhomboid_IM_Serine_Proteases"/>
</dbReference>
<reference evidence="9" key="1">
    <citation type="submission" date="2021-01" db="EMBL/GenBank/DDBJ databases">
        <authorList>
            <person name="Corre E."/>
            <person name="Pelletier E."/>
            <person name="Niang G."/>
            <person name="Scheremetjew M."/>
            <person name="Finn R."/>
            <person name="Kale V."/>
            <person name="Holt S."/>
            <person name="Cochrane G."/>
            <person name="Meng A."/>
            <person name="Brown T."/>
            <person name="Cohen L."/>
        </authorList>
    </citation>
    <scope>NUCLEOTIDE SEQUENCE</scope>
</reference>
<gene>
    <name evidence="9" type="ORF">NSCI0253_LOCUS1008</name>
</gene>
<feature type="transmembrane region" description="Helical" evidence="7">
    <location>
        <begin position="485"/>
        <end position="506"/>
    </location>
</feature>
<evidence type="ECO:0000256" key="3">
    <source>
        <dbReference type="ARBA" id="ARBA00022692"/>
    </source>
</evidence>
<evidence type="ECO:0000256" key="7">
    <source>
        <dbReference type="SAM" id="Phobius"/>
    </source>
</evidence>
<feature type="domain" description="Peptidase S54 rhomboid" evidence="8">
    <location>
        <begin position="337"/>
        <end position="475"/>
    </location>
</feature>
<dbReference type="GO" id="GO:0004252">
    <property type="term" value="F:serine-type endopeptidase activity"/>
    <property type="evidence" value="ECO:0007669"/>
    <property type="project" value="InterPro"/>
</dbReference>
<feature type="non-terminal residue" evidence="9">
    <location>
        <position position="1"/>
    </location>
</feature>
<dbReference type="PANTHER" id="PTHR45840">
    <property type="entry name" value="RHOMBOID-RELATED PROTEIN"/>
    <property type="match status" value="1"/>
</dbReference>
<evidence type="ECO:0000259" key="8">
    <source>
        <dbReference type="Pfam" id="PF01694"/>
    </source>
</evidence>
<evidence type="ECO:0000256" key="5">
    <source>
        <dbReference type="ARBA" id="ARBA00023136"/>
    </source>
</evidence>
<evidence type="ECO:0000256" key="1">
    <source>
        <dbReference type="ARBA" id="ARBA00004141"/>
    </source>
</evidence>
<comment type="subcellular location">
    <subcellularLocation>
        <location evidence="1">Membrane</location>
        <topology evidence="1">Multi-pass membrane protein</topology>
    </subcellularLocation>
</comment>
<name>A0A7S0ZNB3_NOCSC</name>
<proteinExistence type="inferred from homology"/>
<dbReference type="AlphaFoldDB" id="A0A7S0ZNB3"/>
<feature type="transmembrane region" description="Helical" evidence="7">
    <location>
        <begin position="399"/>
        <end position="420"/>
    </location>
</feature>
<evidence type="ECO:0000256" key="4">
    <source>
        <dbReference type="ARBA" id="ARBA00022989"/>
    </source>
</evidence>
<accession>A0A7S0ZNB3</accession>
<dbReference type="Gene3D" id="1.20.1540.10">
    <property type="entry name" value="Rhomboid-like"/>
    <property type="match status" value="1"/>
</dbReference>
<dbReference type="GO" id="GO:0016020">
    <property type="term" value="C:membrane"/>
    <property type="evidence" value="ECO:0007669"/>
    <property type="project" value="UniProtKB-SubCell"/>
</dbReference>
<feature type="region of interest" description="Disordered" evidence="6">
    <location>
        <begin position="77"/>
        <end position="110"/>
    </location>
</feature>
<dbReference type="EMBL" id="HBFQ01001476">
    <property type="protein sequence ID" value="CAD8826662.1"/>
    <property type="molecule type" value="Transcribed_RNA"/>
</dbReference>
<evidence type="ECO:0000256" key="6">
    <source>
        <dbReference type="SAM" id="MobiDB-lite"/>
    </source>
</evidence>
<sequence>VSGPNYLFSRFLLFRDVSLADEGSFFEDWQHFASRFMLQGGRTGAASPPKKPHRRLASDMSVVERVAEFERLRLARKPSNFPNSSDSESSQEDVPRAHEESLQQVTDSRTLESLGPLPLADDISHHDLSALRRASALAARARVPRLRLGNNAEKASLLEHSTGAPLSQVEVDWPSSVVLGDDSPHSDGCDIGRGDIEAPKTGASNKGEPGYGKDKGSMADREPEVVPSLRDLAAGTNSPRQRRTTVGNTSDVLRSARLRRASTRLSALLAEEKEDWWDSALNAIPFFICIQIVVVVGLWAKSYHVHGEARGGLDMLLPEQGLSDLKVSTDCTNHQMDVWRWFTYQFTHISCVHLLCCSLTLLFGIPLERQFGTLRLFVIFNAGVVGGALHFFVTNIHRTVVGMSGGNYAIFGACVADLLLNWRQKHWTMVQLMMLLLMLSAALAEELVVRSAADCPSPHIGGTVAGFLMGTVVCRSKLENRHWLFLLRMLALCLVGVIASFCILWVQQWPPRNILDGQDTGFCWTKMVINEVSFGDTDWHCVFCQNKTCIHSWSGYFLAEPSYECYNGYDL</sequence>
<feature type="compositionally biased region" description="Basic and acidic residues" evidence="6">
    <location>
        <begin position="211"/>
        <end position="223"/>
    </location>
</feature>
<feature type="region of interest" description="Disordered" evidence="6">
    <location>
        <begin position="177"/>
        <end position="223"/>
    </location>
</feature>
<organism evidence="9">
    <name type="scientific">Noctiluca scintillans</name>
    <name type="common">Sea sparkle</name>
    <name type="synonym">Red tide dinoflagellate</name>
    <dbReference type="NCBI Taxonomy" id="2966"/>
    <lineage>
        <taxon>Eukaryota</taxon>
        <taxon>Sar</taxon>
        <taxon>Alveolata</taxon>
        <taxon>Dinophyceae</taxon>
        <taxon>Noctilucales</taxon>
        <taxon>Noctilucaceae</taxon>
        <taxon>Noctiluca</taxon>
    </lineage>
</organism>
<comment type="similarity">
    <text evidence="2">Belongs to the peptidase S54 family.</text>
</comment>
<keyword evidence="5 7" id="KW-0472">Membrane</keyword>
<keyword evidence="3 7" id="KW-0812">Transmembrane</keyword>
<feature type="compositionally biased region" description="Basic and acidic residues" evidence="6">
    <location>
        <begin position="182"/>
        <end position="198"/>
    </location>
</feature>
<dbReference type="InterPro" id="IPR035952">
    <property type="entry name" value="Rhomboid-like_sf"/>
</dbReference>